<dbReference type="InterPro" id="IPR023296">
    <property type="entry name" value="Glyco_hydro_beta-prop_sf"/>
</dbReference>
<keyword evidence="9" id="KW-1185">Reference proteome</keyword>
<keyword evidence="3" id="KW-0378">Hydrolase</keyword>
<evidence type="ECO:0000256" key="5">
    <source>
        <dbReference type="PIRSR" id="PIRSR606710-1"/>
    </source>
</evidence>
<dbReference type="Gene3D" id="2.80.10.50">
    <property type="match status" value="1"/>
</dbReference>
<dbReference type="CDD" id="cd18820">
    <property type="entry name" value="GH43_LbAraf43-like"/>
    <property type="match status" value="1"/>
</dbReference>
<dbReference type="GO" id="GO:0004553">
    <property type="term" value="F:hydrolase activity, hydrolyzing O-glycosyl compounds"/>
    <property type="evidence" value="ECO:0007669"/>
    <property type="project" value="InterPro"/>
</dbReference>
<dbReference type="SMART" id="SM00458">
    <property type="entry name" value="RICIN"/>
    <property type="match status" value="1"/>
</dbReference>
<organism evidence="8 9">
    <name type="scientific">Streptomyces fulvorobeus</name>
    <dbReference type="NCBI Taxonomy" id="284028"/>
    <lineage>
        <taxon>Bacteria</taxon>
        <taxon>Bacillati</taxon>
        <taxon>Actinomycetota</taxon>
        <taxon>Actinomycetes</taxon>
        <taxon>Kitasatosporales</taxon>
        <taxon>Streptomycetaceae</taxon>
        <taxon>Streptomyces</taxon>
    </lineage>
</organism>
<dbReference type="EMBL" id="BLWC01000001">
    <property type="protein sequence ID" value="GFM95279.1"/>
    <property type="molecule type" value="Genomic_DNA"/>
</dbReference>
<reference evidence="8 9" key="1">
    <citation type="submission" date="2020-05" db="EMBL/GenBank/DDBJ databases">
        <title>Whole genome shotgun sequence of Streptomyces fulvorobeus NBRC 15897.</title>
        <authorList>
            <person name="Komaki H."/>
            <person name="Tamura T."/>
        </authorList>
    </citation>
    <scope>NUCLEOTIDE SEQUENCE [LARGE SCALE GENOMIC DNA]</scope>
    <source>
        <strain evidence="8 9">NBRC 15897</strain>
    </source>
</reference>
<evidence type="ECO:0000259" key="7">
    <source>
        <dbReference type="SMART" id="SM00458"/>
    </source>
</evidence>
<comment type="caution">
    <text evidence="8">The sequence shown here is derived from an EMBL/GenBank/DDBJ whole genome shotgun (WGS) entry which is preliminary data.</text>
</comment>
<dbReference type="PROSITE" id="PS50231">
    <property type="entry name" value="RICIN_B_LECTIN"/>
    <property type="match status" value="1"/>
</dbReference>
<dbReference type="InterPro" id="IPR000772">
    <property type="entry name" value="Ricin_B_lectin"/>
</dbReference>
<dbReference type="SUPFAM" id="SSF50370">
    <property type="entry name" value="Ricin B-like lectins"/>
    <property type="match status" value="1"/>
</dbReference>
<dbReference type="GO" id="GO:0005975">
    <property type="term" value="P:carbohydrate metabolic process"/>
    <property type="evidence" value="ECO:0007669"/>
    <property type="project" value="InterPro"/>
</dbReference>
<dbReference type="InterPro" id="IPR006710">
    <property type="entry name" value="Glyco_hydro_43"/>
</dbReference>
<evidence type="ECO:0000256" key="6">
    <source>
        <dbReference type="PIRSR" id="PIRSR606710-2"/>
    </source>
</evidence>
<dbReference type="PANTHER" id="PTHR43817:SF1">
    <property type="entry name" value="HYDROLASE, FAMILY 43, PUTATIVE (AFU_ORTHOLOGUE AFUA_3G01660)-RELATED"/>
    <property type="match status" value="1"/>
</dbReference>
<dbReference type="CDD" id="cd23451">
    <property type="entry name" value="beta-trefoil_Ricin_laminarinase"/>
    <property type="match status" value="1"/>
</dbReference>
<dbReference type="SUPFAM" id="SSF75005">
    <property type="entry name" value="Arabinanase/levansucrase/invertase"/>
    <property type="match status" value="1"/>
</dbReference>
<evidence type="ECO:0000313" key="8">
    <source>
        <dbReference type="EMBL" id="GFM95279.1"/>
    </source>
</evidence>
<dbReference type="InterPro" id="IPR035992">
    <property type="entry name" value="Ricin_B-like_lectins"/>
</dbReference>
<evidence type="ECO:0000256" key="3">
    <source>
        <dbReference type="ARBA" id="ARBA00022801"/>
    </source>
</evidence>
<name>A0A7J0BYG4_9ACTN</name>
<sequence>MLLTGSLFAVSNAPDSAAAAPANTFRNPLSPAPDPYITHHNGRYYAVETGGDNTLRMRTAASLGGLLAAPAAVIWTETNTNRNRNIWAPVVVSLNDRWYVYWTGDDGDVFKHRMQVLESDGLVSQGATPAGPYHYKAQLNDPSSGYFGIDGVPFLHNGSLYFVWASGYCCGFDRLRLAPMANPWTLTGTSYEMPVDICDAVAEAPATLHRNGRTFLTYSVCDTGKPTYQMKMLSIGDGADPMNGGHWRNHGTVFASNPAAGAYSVGSNGFFTSPDGTQDWIVYQAKNTDAAGDNTYAGRDTRAQRFTWNGDGTPNFGTPVAKGADLALPSGDPGPAPKVVNDTDTQGSGAVTGPIRGPGNTGKCIDVSGVDTGSLGAKVQLWDCQNAQDQQWTVQGDGTLRSMGRCMDIEGYGTANFSKVHLWDCHGGANQIWQPQPNGALRNPASGRCLDLNAGNTTNGVQLQLYDCNNQWPQQWQLPAAGSSTVSYSAGWSAGTTCGTQCYQGDDHYTNQNGATATITFTGAQIALLGVRDVGNGIAALSIDGGPETTVDHYGPVRDGERVLWVSPRLSPGPHTLRIRNTGTKQPASQATYIGFDRAEIYP</sequence>
<dbReference type="Gene3D" id="2.60.120.260">
    <property type="entry name" value="Galactose-binding domain-like"/>
    <property type="match status" value="1"/>
</dbReference>
<feature type="active site" description="Proton acceptor" evidence="5">
    <location>
        <position position="34"/>
    </location>
</feature>
<protein>
    <recommendedName>
        <fullName evidence="7">Ricin B lectin domain-containing protein</fullName>
    </recommendedName>
</protein>
<feature type="site" description="Important for catalytic activity, responsible for pKa modulation of the active site Glu and correct orientation of both the proton donor and substrate" evidence="6">
    <location>
        <position position="150"/>
    </location>
</feature>
<feature type="domain" description="Ricin B lectin" evidence="7">
    <location>
        <begin position="349"/>
        <end position="479"/>
    </location>
</feature>
<dbReference type="PANTHER" id="PTHR43817">
    <property type="entry name" value="GLYCOSYL HYDROLASE"/>
    <property type="match status" value="1"/>
</dbReference>
<gene>
    <name evidence="8" type="ORF">Sfulv_00900</name>
</gene>
<evidence type="ECO:0000256" key="2">
    <source>
        <dbReference type="ARBA" id="ARBA00022729"/>
    </source>
</evidence>
<dbReference type="AlphaFoldDB" id="A0A7J0BYG4"/>
<dbReference type="Gene3D" id="2.115.10.20">
    <property type="entry name" value="Glycosyl hydrolase domain, family 43"/>
    <property type="match status" value="1"/>
</dbReference>
<dbReference type="Pfam" id="PF04616">
    <property type="entry name" value="Glyco_hydro_43"/>
    <property type="match status" value="1"/>
</dbReference>
<evidence type="ECO:0000313" key="9">
    <source>
        <dbReference type="Proteomes" id="UP000498980"/>
    </source>
</evidence>
<dbReference type="Pfam" id="PF00652">
    <property type="entry name" value="Ricin_B_lectin"/>
    <property type="match status" value="1"/>
</dbReference>
<feature type="active site" description="Proton donor" evidence="5">
    <location>
        <position position="203"/>
    </location>
</feature>
<comment type="similarity">
    <text evidence="1">Belongs to the glycosyl hydrolase 43 family.</text>
</comment>
<dbReference type="Proteomes" id="UP000498980">
    <property type="component" value="Unassembled WGS sequence"/>
</dbReference>
<keyword evidence="4" id="KW-0326">Glycosidase</keyword>
<accession>A0A7J0BYG4</accession>
<evidence type="ECO:0000256" key="4">
    <source>
        <dbReference type="ARBA" id="ARBA00023295"/>
    </source>
</evidence>
<keyword evidence="2" id="KW-0732">Signal</keyword>
<evidence type="ECO:0000256" key="1">
    <source>
        <dbReference type="ARBA" id="ARBA00009865"/>
    </source>
</evidence>
<proteinExistence type="inferred from homology"/>